<evidence type="ECO:0000313" key="3">
    <source>
        <dbReference type="Proteomes" id="UP001189429"/>
    </source>
</evidence>
<evidence type="ECO:0000256" key="1">
    <source>
        <dbReference type="SAM" id="MobiDB-lite"/>
    </source>
</evidence>
<accession>A0ABN9Y8X7</accession>
<dbReference type="EMBL" id="CAUYUJ010021903">
    <property type="protein sequence ID" value="CAK0907659.1"/>
    <property type="molecule type" value="Genomic_DNA"/>
</dbReference>
<organism evidence="2 3">
    <name type="scientific">Prorocentrum cordatum</name>
    <dbReference type="NCBI Taxonomy" id="2364126"/>
    <lineage>
        <taxon>Eukaryota</taxon>
        <taxon>Sar</taxon>
        <taxon>Alveolata</taxon>
        <taxon>Dinophyceae</taxon>
        <taxon>Prorocentrales</taxon>
        <taxon>Prorocentraceae</taxon>
        <taxon>Prorocentrum</taxon>
    </lineage>
</organism>
<sequence length="247" mass="23922">MPVDPEAETVPGLPGLPAESAMTPGRVPAEPAAVPVPPPPVFGAFLNAAALPSSSSSSSSSSAAPGSPLSPAPPASPGAPHCSGDAACSEGPLSSLLAAAAARTLPSHPGVCNSAYSPALLAAVGLLPAETLAGWLAHASMGPPFAGLVQELVGALAAPSSDHVFALQSLAAAAPGHAAPAALAAAALLGRLARPVGLAEVVHTLLLGANYLDPLVAEALAAVYGALHRVPLLPSVPQVCAGLRAQR</sequence>
<gene>
    <name evidence="2" type="ORF">PCOR1329_LOCUS82618</name>
</gene>
<protein>
    <recommendedName>
        <fullName evidence="4">CCR4-NOT transcription complex subunit 11</fullName>
    </recommendedName>
</protein>
<dbReference type="Proteomes" id="UP001189429">
    <property type="component" value="Unassembled WGS sequence"/>
</dbReference>
<feature type="region of interest" description="Disordered" evidence="1">
    <location>
        <begin position="51"/>
        <end position="85"/>
    </location>
</feature>
<keyword evidence="3" id="KW-1185">Reference proteome</keyword>
<evidence type="ECO:0008006" key="4">
    <source>
        <dbReference type="Google" id="ProtNLM"/>
    </source>
</evidence>
<comment type="caution">
    <text evidence="2">The sequence shown here is derived from an EMBL/GenBank/DDBJ whole genome shotgun (WGS) entry which is preliminary data.</text>
</comment>
<proteinExistence type="predicted"/>
<feature type="compositionally biased region" description="Low complexity" evidence="1">
    <location>
        <begin position="51"/>
        <end position="67"/>
    </location>
</feature>
<reference evidence="2" key="1">
    <citation type="submission" date="2023-10" db="EMBL/GenBank/DDBJ databases">
        <authorList>
            <person name="Chen Y."/>
            <person name="Shah S."/>
            <person name="Dougan E. K."/>
            <person name="Thang M."/>
            <person name="Chan C."/>
        </authorList>
    </citation>
    <scope>NUCLEOTIDE SEQUENCE [LARGE SCALE GENOMIC DNA]</scope>
</reference>
<feature type="region of interest" description="Disordered" evidence="1">
    <location>
        <begin position="1"/>
        <end position="34"/>
    </location>
</feature>
<name>A0ABN9Y8X7_9DINO</name>
<feature type="compositionally biased region" description="Pro residues" evidence="1">
    <location>
        <begin position="68"/>
        <end position="77"/>
    </location>
</feature>
<evidence type="ECO:0000313" key="2">
    <source>
        <dbReference type="EMBL" id="CAK0907659.1"/>
    </source>
</evidence>
<feature type="non-terminal residue" evidence="2">
    <location>
        <position position="247"/>
    </location>
</feature>